<comment type="caution">
    <text evidence="8">The sequence shown here is derived from an EMBL/GenBank/DDBJ whole genome shotgun (WGS) entry which is preliminary data.</text>
</comment>
<protein>
    <recommendedName>
        <fullName evidence="7">VTT domain-containing protein</fullName>
    </recommendedName>
</protein>
<feature type="transmembrane region" description="Helical" evidence="6">
    <location>
        <begin position="168"/>
        <end position="187"/>
    </location>
</feature>
<dbReference type="InterPro" id="IPR051311">
    <property type="entry name" value="DedA_domain"/>
</dbReference>
<feature type="transmembrane region" description="Helical" evidence="6">
    <location>
        <begin position="12"/>
        <end position="42"/>
    </location>
</feature>
<evidence type="ECO:0000259" key="7">
    <source>
        <dbReference type="Pfam" id="PF09335"/>
    </source>
</evidence>
<dbReference type="InterPro" id="IPR032816">
    <property type="entry name" value="VTT_dom"/>
</dbReference>
<evidence type="ECO:0000313" key="8">
    <source>
        <dbReference type="EMBL" id="OGN28152.1"/>
    </source>
</evidence>
<name>A0A1F8GRV3_9BACT</name>
<accession>A0A1F8GRV3</accession>
<dbReference type="GO" id="GO:0005886">
    <property type="term" value="C:plasma membrane"/>
    <property type="evidence" value="ECO:0007669"/>
    <property type="project" value="UniProtKB-SubCell"/>
</dbReference>
<dbReference type="PANTHER" id="PTHR42709">
    <property type="entry name" value="ALKALINE PHOSPHATASE LIKE PROTEIN"/>
    <property type="match status" value="1"/>
</dbReference>
<keyword evidence="4 6" id="KW-1133">Transmembrane helix</keyword>
<dbReference type="PANTHER" id="PTHR42709:SF6">
    <property type="entry name" value="UNDECAPRENYL PHOSPHATE TRANSPORTER A"/>
    <property type="match status" value="1"/>
</dbReference>
<comment type="subcellular location">
    <subcellularLocation>
        <location evidence="1">Cell membrane</location>
        <topology evidence="1">Multi-pass membrane protein</topology>
    </subcellularLocation>
</comment>
<evidence type="ECO:0000256" key="4">
    <source>
        <dbReference type="ARBA" id="ARBA00022989"/>
    </source>
</evidence>
<evidence type="ECO:0000256" key="1">
    <source>
        <dbReference type="ARBA" id="ARBA00004651"/>
    </source>
</evidence>
<proteinExistence type="predicted"/>
<dbReference type="Proteomes" id="UP000179047">
    <property type="component" value="Unassembled WGS sequence"/>
</dbReference>
<evidence type="ECO:0000256" key="6">
    <source>
        <dbReference type="SAM" id="Phobius"/>
    </source>
</evidence>
<gene>
    <name evidence="8" type="ORF">A3A33_02245</name>
</gene>
<dbReference type="STRING" id="1802701.A3A33_02245"/>
<sequence length="201" mass="22610">MDIATFSGAFEWVIAHGYFLMFLAMLIEGPIVTAAAAFASALGYFDPILVFILSILGDLVADVIYYAIGYWGRLALVERWGHRFGLSQERMERIERLLNKHAVKTLIALKLTPILPTPGLMIVGATRMPLSRYASISLLITLPKSLLFMIIGYYFGRSYDTIARYLHGGEYAILALIIVLILAYYAHKIIVTKFSQRIEKL</sequence>
<dbReference type="Pfam" id="PF09335">
    <property type="entry name" value="VTT_dom"/>
    <property type="match status" value="1"/>
</dbReference>
<dbReference type="EMBL" id="MGKP01000023">
    <property type="protein sequence ID" value="OGN28152.1"/>
    <property type="molecule type" value="Genomic_DNA"/>
</dbReference>
<organism evidence="8 9">
    <name type="scientific">Candidatus Yanofskybacteria bacterium RIFCSPLOWO2_01_FULL_49_25</name>
    <dbReference type="NCBI Taxonomy" id="1802701"/>
    <lineage>
        <taxon>Bacteria</taxon>
        <taxon>Candidatus Yanofskyibacteriota</taxon>
    </lineage>
</organism>
<evidence type="ECO:0000256" key="5">
    <source>
        <dbReference type="ARBA" id="ARBA00023136"/>
    </source>
</evidence>
<keyword evidence="3 6" id="KW-0812">Transmembrane</keyword>
<keyword evidence="5 6" id="KW-0472">Membrane</keyword>
<evidence type="ECO:0000256" key="3">
    <source>
        <dbReference type="ARBA" id="ARBA00022692"/>
    </source>
</evidence>
<dbReference type="AlphaFoldDB" id="A0A1F8GRV3"/>
<feature type="transmembrane region" description="Helical" evidence="6">
    <location>
        <begin position="136"/>
        <end position="156"/>
    </location>
</feature>
<reference evidence="8 9" key="1">
    <citation type="journal article" date="2016" name="Nat. Commun.">
        <title>Thousands of microbial genomes shed light on interconnected biogeochemical processes in an aquifer system.</title>
        <authorList>
            <person name="Anantharaman K."/>
            <person name="Brown C.T."/>
            <person name="Hug L.A."/>
            <person name="Sharon I."/>
            <person name="Castelle C.J."/>
            <person name="Probst A.J."/>
            <person name="Thomas B.C."/>
            <person name="Singh A."/>
            <person name="Wilkins M.J."/>
            <person name="Karaoz U."/>
            <person name="Brodie E.L."/>
            <person name="Williams K.H."/>
            <person name="Hubbard S.S."/>
            <person name="Banfield J.F."/>
        </authorList>
    </citation>
    <scope>NUCLEOTIDE SEQUENCE [LARGE SCALE GENOMIC DNA]</scope>
</reference>
<feature type="transmembrane region" description="Helical" evidence="6">
    <location>
        <begin position="48"/>
        <end position="68"/>
    </location>
</feature>
<keyword evidence="2" id="KW-1003">Cell membrane</keyword>
<evidence type="ECO:0000313" key="9">
    <source>
        <dbReference type="Proteomes" id="UP000179047"/>
    </source>
</evidence>
<feature type="domain" description="VTT" evidence="7">
    <location>
        <begin position="39"/>
        <end position="153"/>
    </location>
</feature>
<evidence type="ECO:0000256" key="2">
    <source>
        <dbReference type="ARBA" id="ARBA00022475"/>
    </source>
</evidence>